<dbReference type="Proteomes" id="UP000001937">
    <property type="component" value="Chromosome"/>
</dbReference>
<feature type="region of interest" description="Disordered" evidence="1">
    <location>
        <begin position="1"/>
        <end position="34"/>
    </location>
</feature>
<dbReference type="InterPro" id="IPR006827">
    <property type="entry name" value="Lant_deHydtase_N"/>
</dbReference>
<dbReference type="KEGG" id="fra:Francci3_1821"/>
<dbReference type="STRING" id="106370.Francci3_1821"/>
<dbReference type="PhylomeDB" id="Q2JBZ5"/>
<dbReference type="NCBIfam" id="TIGR03891">
    <property type="entry name" value="thiopep_ocin"/>
    <property type="match status" value="1"/>
</dbReference>
<keyword evidence="5" id="KW-1185">Reference proteome</keyword>
<dbReference type="eggNOG" id="ENOG502Z81U">
    <property type="taxonomic scope" value="Bacteria"/>
</dbReference>
<dbReference type="InterPro" id="IPR023809">
    <property type="entry name" value="Thiopep_bacteriocin_synth_dom"/>
</dbReference>
<proteinExistence type="predicted"/>
<feature type="domain" description="Lantibiotic dehydratase N-terminal" evidence="2">
    <location>
        <begin position="94"/>
        <end position="742"/>
    </location>
</feature>
<dbReference type="Pfam" id="PF14028">
    <property type="entry name" value="Lant_dehydr_C"/>
    <property type="match status" value="1"/>
</dbReference>
<organism evidence="4 5">
    <name type="scientific">Frankia casuarinae (strain DSM 45818 / CECT 9043 / HFP020203 / CcI3)</name>
    <dbReference type="NCBI Taxonomy" id="106370"/>
    <lineage>
        <taxon>Bacteria</taxon>
        <taxon>Bacillati</taxon>
        <taxon>Actinomycetota</taxon>
        <taxon>Actinomycetes</taxon>
        <taxon>Frankiales</taxon>
        <taxon>Frankiaceae</taxon>
        <taxon>Frankia</taxon>
    </lineage>
</organism>
<feature type="region of interest" description="Disordered" evidence="1">
    <location>
        <begin position="333"/>
        <end position="362"/>
    </location>
</feature>
<sequence>MPTIRDPGGSAAPRSAIPRATPSEVRDSDLASGPQVAGLGARASDALYRVAGPGVVRVAEPMPGLAALPWPDLGDGGEETERWCQWLREAWACAPFAAAVQAASPVLARRIAQVCAGGDLPARQARSAVLSLMRYRLRLVSRATPFGLFAGVGPARPGTALTVYEDPTHHRMLARVDTAWLFDVLDQLEGVPGVLDVLPVRANDLAFVRDGRLVLPFEGPRAGSDAEVSTAETSVRYTQAVAAVMKAAAGPVLVGTLAAQLGTEFPAAPARVLRGMLSTLVERRFLLSGLRPPSTELDPLGAVLATLRAIGADPVPEAADLVDALRRRSRGLADITEPWTSQPATPDTAAPTSSPSGRRPPIALDMRAGVGLELPRLLLREVEAAVDLLVRLAPAPRGNAAWRDYHDRFLERFGAGAFVPVNSLINCETGLGLPAGYRGTTLGPATAGPLSDRDALLLALAQTAAARRDREVTLDAESLALLRTSDAVGWTCQPHTELRFRLHAADRRAVERGAFDLAVEGVSRAAGTTLGRFLDLANEADREEMTSALRALPTRQPGALLVQLSGGTLSATAANVSRAPRILDHLIALGEYQPPDRGMIPVTDLAVTADGSGLWLVSLSLGRPVEPVAFHAVELTRHGHPLLRFLSEIGTSRAAPCAPFSWGAARRLPFLPRLRHGRTILAPARWLLAPADLPGPDATFARWSDDLAAWRDQWGVPDQVFLGSDDRRLLLDLTEPAHLHLLRADLGRATRATLREAPPPDAAGWIGGRTHEIVLPLAAPPTPTAEVPRPRRPARIATSADAHLPGDGAWLYAKLYAQPDRQVTILTERLASLWEHWDTPPLWWFQRYQDPAPHLRLRIRLIDPDGFGDAARRVGRWATALRQAGLLDQLQFDTYLPETGRFGGASTLAATETLFAADSTAALAQLAASARGATHPHALVAVSLLDLAAGCLPGDDAARWLVEQLPRTQGPPIDRAQHDAAVHLADPRESQATMHTLPGGKEILTAWARRRARLADYQTALTSAGDGLTTRGLLPTLMHLHQFRMTGPSVQAERDCARLTRAVALSVLRRREMA</sequence>
<dbReference type="EMBL" id="CP000249">
    <property type="protein sequence ID" value="ABD11197.1"/>
    <property type="molecule type" value="Genomic_DNA"/>
</dbReference>
<evidence type="ECO:0000259" key="3">
    <source>
        <dbReference type="Pfam" id="PF14028"/>
    </source>
</evidence>
<gene>
    <name evidence="4" type="ordered locus">Francci3_1821</name>
</gene>
<dbReference type="Pfam" id="PF04738">
    <property type="entry name" value="Lant_dehydr_N"/>
    <property type="match status" value="1"/>
</dbReference>
<dbReference type="RefSeq" id="WP_011436257.1">
    <property type="nucleotide sequence ID" value="NC_007777.1"/>
</dbReference>
<accession>Q2JBZ5</accession>
<feature type="compositionally biased region" description="Polar residues" evidence="1">
    <location>
        <begin position="338"/>
        <end position="356"/>
    </location>
</feature>
<name>Q2JBZ5_FRACC</name>
<protein>
    <submittedName>
        <fullName evidence="4">Lantibiotic dehydratase-like</fullName>
    </submittedName>
</protein>
<dbReference type="AlphaFoldDB" id="Q2JBZ5"/>
<reference evidence="4 5" key="1">
    <citation type="journal article" date="2007" name="Genome Res.">
        <title>Genome characteristics of facultatively symbiotic Frankia sp. strains reflect host range and host plant biogeography.</title>
        <authorList>
            <person name="Normand P."/>
            <person name="Lapierre P."/>
            <person name="Tisa L.S."/>
            <person name="Gogarten J.P."/>
            <person name="Alloisio N."/>
            <person name="Bagnarol E."/>
            <person name="Bassi C.A."/>
            <person name="Berry A.M."/>
            <person name="Bickhart D.M."/>
            <person name="Choisne N."/>
            <person name="Couloux A."/>
            <person name="Cournoyer B."/>
            <person name="Cruveiller S."/>
            <person name="Daubin V."/>
            <person name="Demange N."/>
            <person name="Francino M.P."/>
            <person name="Goltsman E."/>
            <person name="Huang Y."/>
            <person name="Kopp O.R."/>
            <person name="Labarre L."/>
            <person name="Lapidus A."/>
            <person name="Lavire C."/>
            <person name="Marechal J."/>
            <person name="Martinez M."/>
            <person name="Mastronunzio J.E."/>
            <person name="Mullin B.C."/>
            <person name="Niemann J."/>
            <person name="Pujic P."/>
            <person name="Rawnsley T."/>
            <person name="Rouy Z."/>
            <person name="Schenowitz C."/>
            <person name="Sellstedt A."/>
            <person name="Tavares F."/>
            <person name="Tomkins J.P."/>
            <person name="Vallenet D."/>
            <person name="Valverde C."/>
            <person name="Wall L.G."/>
            <person name="Wang Y."/>
            <person name="Medigue C."/>
            <person name="Benson D.R."/>
        </authorList>
    </citation>
    <scope>NUCLEOTIDE SEQUENCE [LARGE SCALE GENOMIC DNA]</scope>
    <source>
        <strain evidence="5">DSM 45818 / CECT 9043 / CcI3</strain>
    </source>
</reference>
<evidence type="ECO:0000256" key="1">
    <source>
        <dbReference type="SAM" id="MobiDB-lite"/>
    </source>
</evidence>
<evidence type="ECO:0000313" key="5">
    <source>
        <dbReference type="Proteomes" id="UP000001937"/>
    </source>
</evidence>
<evidence type="ECO:0000313" key="4">
    <source>
        <dbReference type="EMBL" id="ABD11197.1"/>
    </source>
</evidence>
<feature type="domain" description="Thiopeptide-type bacteriocin biosynthesis" evidence="3">
    <location>
        <begin position="810"/>
        <end position="1061"/>
    </location>
</feature>
<evidence type="ECO:0000259" key="2">
    <source>
        <dbReference type="Pfam" id="PF04738"/>
    </source>
</evidence>
<dbReference type="HOGENOM" id="CLU_010573_0_0_11"/>